<feature type="region of interest" description="Disordered" evidence="4">
    <location>
        <begin position="19"/>
        <end position="42"/>
    </location>
</feature>
<keyword evidence="8" id="KW-1185">Reference proteome</keyword>
<dbReference type="RefSeq" id="WP_246196353.1">
    <property type="nucleotide sequence ID" value="NZ_CP042997.1"/>
</dbReference>
<protein>
    <recommendedName>
        <fullName evidence="1">diguanylate cyclase</fullName>
        <ecNumber evidence="1">2.7.7.65</ecNumber>
    </recommendedName>
</protein>
<dbReference type="GO" id="GO:1902201">
    <property type="term" value="P:negative regulation of bacterial-type flagellum-dependent cell motility"/>
    <property type="evidence" value="ECO:0007669"/>
    <property type="project" value="TreeGrafter"/>
</dbReference>
<dbReference type="PROSITE" id="PS50110">
    <property type="entry name" value="RESPONSE_REGULATORY"/>
    <property type="match status" value="1"/>
</dbReference>
<name>A0A5B9VUN3_9BACT</name>
<dbReference type="GO" id="GO:0005886">
    <property type="term" value="C:plasma membrane"/>
    <property type="evidence" value="ECO:0007669"/>
    <property type="project" value="TreeGrafter"/>
</dbReference>
<reference evidence="7 8" key="1">
    <citation type="submission" date="2019-08" db="EMBL/GenBank/DDBJ databases">
        <title>Deep-cultivation of Planctomycetes and their phenomic and genomic characterization uncovers novel biology.</title>
        <authorList>
            <person name="Wiegand S."/>
            <person name="Jogler M."/>
            <person name="Boedeker C."/>
            <person name="Pinto D."/>
            <person name="Vollmers J."/>
            <person name="Rivas-Marin E."/>
            <person name="Kohn T."/>
            <person name="Peeters S.H."/>
            <person name="Heuer A."/>
            <person name="Rast P."/>
            <person name="Oberbeckmann S."/>
            <person name="Bunk B."/>
            <person name="Jeske O."/>
            <person name="Meyerdierks A."/>
            <person name="Storesund J.E."/>
            <person name="Kallscheuer N."/>
            <person name="Luecker S."/>
            <person name="Lage O.M."/>
            <person name="Pohl T."/>
            <person name="Merkel B.J."/>
            <person name="Hornburger P."/>
            <person name="Mueller R.-W."/>
            <person name="Bruemmer F."/>
            <person name="Labrenz M."/>
            <person name="Spormann A.M."/>
            <person name="Op den Camp H."/>
            <person name="Overmann J."/>
            <person name="Amann R."/>
            <person name="Jetten M.S.M."/>
            <person name="Mascher T."/>
            <person name="Medema M.H."/>
            <person name="Devos D.P."/>
            <person name="Kaster A.-K."/>
            <person name="Ovreas L."/>
            <person name="Rohde M."/>
            <person name="Galperin M.Y."/>
            <person name="Jogler C."/>
        </authorList>
    </citation>
    <scope>NUCLEOTIDE SEQUENCE [LARGE SCALE GENOMIC DNA]</scope>
    <source>
        <strain evidence="7 8">OJF2</strain>
    </source>
</reference>
<dbReference type="InterPro" id="IPR001789">
    <property type="entry name" value="Sig_transdc_resp-reg_receiver"/>
</dbReference>
<dbReference type="SUPFAM" id="SSF52172">
    <property type="entry name" value="CheY-like"/>
    <property type="match status" value="1"/>
</dbReference>
<dbReference type="PROSITE" id="PS50887">
    <property type="entry name" value="GGDEF"/>
    <property type="match status" value="1"/>
</dbReference>
<comment type="caution">
    <text evidence="3">Lacks conserved residue(s) required for the propagation of feature annotation.</text>
</comment>
<dbReference type="PANTHER" id="PTHR45138:SF9">
    <property type="entry name" value="DIGUANYLATE CYCLASE DGCM-RELATED"/>
    <property type="match status" value="1"/>
</dbReference>
<dbReference type="GO" id="GO:0043709">
    <property type="term" value="P:cell adhesion involved in single-species biofilm formation"/>
    <property type="evidence" value="ECO:0007669"/>
    <property type="project" value="TreeGrafter"/>
</dbReference>
<dbReference type="NCBIfam" id="TIGR00254">
    <property type="entry name" value="GGDEF"/>
    <property type="match status" value="1"/>
</dbReference>
<dbReference type="InterPro" id="IPR011006">
    <property type="entry name" value="CheY-like_superfamily"/>
</dbReference>
<evidence type="ECO:0000256" key="2">
    <source>
        <dbReference type="ARBA" id="ARBA00034247"/>
    </source>
</evidence>
<dbReference type="Gene3D" id="3.40.50.2300">
    <property type="match status" value="1"/>
</dbReference>
<gene>
    <name evidence="7" type="primary">pleD_1</name>
    <name evidence="7" type="ORF">OJF2_02590</name>
</gene>
<dbReference type="EC" id="2.7.7.65" evidence="1"/>
<feature type="domain" description="GGDEF" evidence="6">
    <location>
        <begin position="211"/>
        <end position="347"/>
    </location>
</feature>
<dbReference type="InterPro" id="IPR029787">
    <property type="entry name" value="Nucleotide_cyclase"/>
</dbReference>
<evidence type="ECO:0000256" key="1">
    <source>
        <dbReference type="ARBA" id="ARBA00012528"/>
    </source>
</evidence>
<dbReference type="InterPro" id="IPR000160">
    <property type="entry name" value="GGDEF_dom"/>
</dbReference>
<dbReference type="PANTHER" id="PTHR45138">
    <property type="entry name" value="REGULATORY COMPONENTS OF SENSORY TRANSDUCTION SYSTEM"/>
    <property type="match status" value="1"/>
</dbReference>
<evidence type="ECO:0000313" key="7">
    <source>
        <dbReference type="EMBL" id="QEH31794.1"/>
    </source>
</evidence>
<dbReference type="FunFam" id="3.30.70.270:FF:000001">
    <property type="entry name" value="Diguanylate cyclase domain protein"/>
    <property type="match status" value="1"/>
</dbReference>
<dbReference type="Pfam" id="PF00990">
    <property type="entry name" value="GGDEF"/>
    <property type="match status" value="1"/>
</dbReference>
<comment type="catalytic activity">
    <reaction evidence="2">
        <text>2 GTP = 3',3'-c-di-GMP + 2 diphosphate</text>
        <dbReference type="Rhea" id="RHEA:24898"/>
        <dbReference type="ChEBI" id="CHEBI:33019"/>
        <dbReference type="ChEBI" id="CHEBI:37565"/>
        <dbReference type="ChEBI" id="CHEBI:58805"/>
        <dbReference type="EC" id="2.7.7.65"/>
    </reaction>
</comment>
<dbReference type="GO" id="GO:0000160">
    <property type="term" value="P:phosphorelay signal transduction system"/>
    <property type="evidence" value="ECO:0007669"/>
    <property type="project" value="InterPro"/>
</dbReference>
<dbReference type="EMBL" id="CP042997">
    <property type="protein sequence ID" value="QEH31794.1"/>
    <property type="molecule type" value="Genomic_DNA"/>
</dbReference>
<evidence type="ECO:0000259" key="5">
    <source>
        <dbReference type="PROSITE" id="PS50110"/>
    </source>
</evidence>
<evidence type="ECO:0000259" key="6">
    <source>
        <dbReference type="PROSITE" id="PS50887"/>
    </source>
</evidence>
<evidence type="ECO:0000256" key="3">
    <source>
        <dbReference type="PROSITE-ProRule" id="PRU00169"/>
    </source>
</evidence>
<dbReference type="SMART" id="SM00448">
    <property type="entry name" value="REC"/>
    <property type="match status" value="1"/>
</dbReference>
<dbReference type="SUPFAM" id="SSF55073">
    <property type="entry name" value="Nucleotide cyclase"/>
    <property type="match status" value="1"/>
</dbReference>
<evidence type="ECO:0000256" key="4">
    <source>
        <dbReference type="SAM" id="MobiDB-lite"/>
    </source>
</evidence>
<evidence type="ECO:0000313" key="8">
    <source>
        <dbReference type="Proteomes" id="UP000324233"/>
    </source>
</evidence>
<organism evidence="7 8">
    <name type="scientific">Aquisphaera giovannonii</name>
    <dbReference type="NCBI Taxonomy" id="406548"/>
    <lineage>
        <taxon>Bacteria</taxon>
        <taxon>Pseudomonadati</taxon>
        <taxon>Planctomycetota</taxon>
        <taxon>Planctomycetia</taxon>
        <taxon>Isosphaerales</taxon>
        <taxon>Isosphaeraceae</taxon>
        <taxon>Aquisphaera</taxon>
    </lineage>
</organism>
<dbReference type="GO" id="GO:0052621">
    <property type="term" value="F:diguanylate cyclase activity"/>
    <property type="evidence" value="ECO:0007669"/>
    <property type="project" value="UniProtKB-EC"/>
</dbReference>
<dbReference type="InterPro" id="IPR043128">
    <property type="entry name" value="Rev_trsase/Diguanyl_cyclase"/>
</dbReference>
<dbReference type="SMART" id="SM00267">
    <property type="entry name" value="GGDEF"/>
    <property type="match status" value="1"/>
</dbReference>
<accession>A0A5B9VUN3</accession>
<dbReference type="InterPro" id="IPR050469">
    <property type="entry name" value="Diguanylate_Cyclase"/>
</dbReference>
<dbReference type="AlphaFoldDB" id="A0A5B9VUN3"/>
<dbReference type="Pfam" id="PF00072">
    <property type="entry name" value="Response_reg"/>
    <property type="match status" value="1"/>
</dbReference>
<dbReference type="KEGG" id="agv:OJF2_02590"/>
<dbReference type="Gene3D" id="3.30.70.270">
    <property type="match status" value="1"/>
</dbReference>
<proteinExistence type="predicted"/>
<dbReference type="CDD" id="cd01949">
    <property type="entry name" value="GGDEF"/>
    <property type="match status" value="1"/>
</dbReference>
<feature type="domain" description="Response regulatory" evidence="5">
    <location>
        <begin position="52"/>
        <end position="168"/>
    </location>
</feature>
<dbReference type="Proteomes" id="UP000324233">
    <property type="component" value="Chromosome"/>
</dbReference>
<sequence>MMIEAHASARPDADMDLKTRHRPAAGPVPRRGPYAEPERMMDDLDPVDLPRKVLLIEPCRDEQAWLRNELAGGQMEVYTAADLITARRAVSLFRPNLILAQLRLPTHGGLELVRLLKGDAETRPIPVILYADLATADERVLALDLGAADVVTRPFAAAELIARVRAAIRARHLVEILEARAHIDALTGLANRGLLEDRLPREWEGCRRRGQPLSILMADLDHFKSINDTYGHAAGDEVLRRAAAAMAHSVRVSDLVARYGGEEFVVVAPDCGPETAIDLAERFRLAVAALRIVEHGVPIPVTASVGVASVVADDLDDATPAALLKRADDALYHAKQSGRNATYTNHPTRGMLLAPAT</sequence>